<feature type="transmembrane region" description="Helical" evidence="6">
    <location>
        <begin position="245"/>
        <end position="269"/>
    </location>
</feature>
<dbReference type="OrthoDB" id="9810654at2"/>
<dbReference type="Proteomes" id="UP000294980">
    <property type="component" value="Unassembled WGS sequence"/>
</dbReference>
<keyword evidence="5 6" id="KW-0472">Membrane</keyword>
<proteinExistence type="predicted"/>
<feature type="transmembrane region" description="Helical" evidence="6">
    <location>
        <begin position="92"/>
        <end position="118"/>
    </location>
</feature>
<dbReference type="Pfam" id="PF03706">
    <property type="entry name" value="LPG_synthase_TM"/>
    <property type="match status" value="1"/>
</dbReference>
<organism evidence="7 8">
    <name type="scientific">Chromatocurvus halotolerans</name>
    <dbReference type="NCBI Taxonomy" id="1132028"/>
    <lineage>
        <taxon>Bacteria</taxon>
        <taxon>Pseudomonadati</taxon>
        <taxon>Pseudomonadota</taxon>
        <taxon>Gammaproteobacteria</taxon>
        <taxon>Cellvibrionales</taxon>
        <taxon>Halieaceae</taxon>
        <taxon>Chromatocurvus</taxon>
    </lineage>
</organism>
<evidence type="ECO:0000313" key="7">
    <source>
        <dbReference type="EMBL" id="TCO77903.1"/>
    </source>
</evidence>
<evidence type="ECO:0000313" key="8">
    <source>
        <dbReference type="Proteomes" id="UP000294980"/>
    </source>
</evidence>
<evidence type="ECO:0000256" key="2">
    <source>
        <dbReference type="ARBA" id="ARBA00022475"/>
    </source>
</evidence>
<evidence type="ECO:0000256" key="5">
    <source>
        <dbReference type="ARBA" id="ARBA00023136"/>
    </source>
</evidence>
<sequence length="353" mass="39540">MRPPEPISRITLPASRAKLLAFAALFIILSAVVPLTIHQELDGQVDHLWRELLKPRLVVSAVALLCVFYLSDALRLWFTLRALGEHPPFRVMLPLVFINVLFSGVTPMATGGGVMQIWHLHRHGIRIGAATAATTLRTLLSTLMIFLPAPLVLISLDELVGSSFAGQWSPWLGLFAALYLAFFVLLLWRLRWFIHAATAMLALAHRMHLIGSSRQRRWRFRLRREMIRFGYSFRAFFKGRPADQLLALVSTAIFLLSLFSFPALLLWALGYRIDYSLVLAAMLVNTFAMYFAPTPGAAGVAEGIFAVLFASLVGSGDLLILTLGWRFLTVHLGMLIGVPVTLYEIGRRRRHAK</sequence>
<protein>
    <recommendedName>
        <fullName evidence="9">Lysylphosphatidylglycerol synthase-like protein</fullName>
    </recommendedName>
</protein>
<accession>A0A4R2KVP8</accession>
<keyword evidence="3 6" id="KW-0812">Transmembrane</keyword>
<dbReference type="PANTHER" id="PTHR37693:SF1">
    <property type="entry name" value="INTEGRAL MEMBRANE PROTEIN"/>
    <property type="match status" value="1"/>
</dbReference>
<evidence type="ECO:0000256" key="6">
    <source>
        <dbReference type="SAM" id="Phobius"/>
    </source>
</evidence>
<feature type="transmembrane region" description="Helical" evidence="6">
    <location>
        <begin position="327"/>
        <end position="345"/>
    </location>
</feature>
<dbReference type="AlphaFoldDB" id="A0A4R2KVP8"/>
<keyword evidence="2" id="KW-1003">Cell membrane</keyword>
<name>A0A4R2KVP8_9GAMM</name>
<keyword evidence="4 6" id="KW-1133">Transmembrane helix</keyword>
<dbReference type="NCBIfam" id="TIGR00374">
    <property type="entry name" value="flippase-like domain"/>
    <property type="match status" value="1"/>
</dbReference>
<reference evidence="7 8" key="1">
    <citation type="submission" date="2019-03" db="EMBL/GenBank/DDBJ databases">
        <title>Genomic Encyclopedia of Type Strains, Phase IV (KMG-IV): sequencing the most valuable type-strain genomes for metagenomic binning, comparative biology and taxonomic classification.</title>
        <authorList>
            <person name="Goeker M."/>
        </authorList>
    </citation>
    <scope>NUCLEOTIDE SEQUENCE [LARGE SCALE GENOMIC DNA]</scope>
    <source>
        <strain evidence="7 8">DSM 23344</strain>
    </source>
</reference>
<evidence type="ECO:0000256" key="4">
    <source>
        <dbReference type="ARBA" id="ARBA00022989"/>
    </source>
</evidence>
<feature type="transmembrane region" description="Helical" evidence="6">
    <location>
        <begin position="138"/>
        <end position="156"/>
    </location>
</feature>
<evidence type="ECO:0008006" key="9">
    <source>
        <dbReference type="Google" id="ProtNLM"/>
    </source>
</evidence>
<dbReference type="GO" id="GO:0005886">
    <property type="term" value="C:plasma membrane"/>
    <property type="evidence" value="ECO:0007669"/>
    <property type="project" value="UniProtKB-SubCell"/>
</dbReference>
<keyword evidence="8" id="KW-1185">Reference proteome</keyword>
<feature type="transmembrane region" description="Helical" evidence="6">
    <location>
        <begin position="168"/>
        <end position="186"/>
    </location>
</feature>
<comment type="caution">
    <text evidence="7">The sequence shown here is derived from an EMBL/GenBank/DDBJ whole genome shotgun (WGS) entry which is preliminary data.</text>
</comment>
<evidence type="ECO:0000256" key="1">
    <source>
        <dbReference type="ARBA" id="ARBA00004651"/>
    </source>
</evidence>
<dbReference type="InterPro" id="IPR022791">
    <property type="entry name" value="L-PG_synthase/AglD"/>
</dbReference>
<comment type="subcellular location">
    <subcellularLocation>
        <location evidence="1">Cell membrane</location>
        <topology evidence="1">Multi-pass membrane protein</topology>
    </subcellularLocation>
</comment>
<dbReference type="RefSeq" id="WP_117314755.1">
    <property type="nucleotide sequence ID" value="NZ_QQSW01000001.1"/>
</dbReference>
<feature type="transmembrane region" description="Helical" evidence="6">
    <location>
        <begin position="57"/>
        <end position="80"/>
    </location>
</feature>
<feature type="transmembrane region" description="Helical" evidence="6">
    <location>
        <begin position="20"/>
        <end position="37"/>
    </location>
</feature>
<evidence type="ECO:0000256" key="3">
    <source>
        <dbReference type="ARBA" id="ARBA00022692"/>
    </source>
</evidence>
<dbReference type="EMBL" id="SLWX01000002">
    <property type="protein sequence ID" value="TCO77903.1"/>
    <property type="molecule type" value="Genomic_DNA"/>
</dbReference>
<gene>
    <name evidence="7" type="ORF">EV688_102363</name>
</gene>
<dbReference type="PANTHER" id="PTHR37693">
    <property type="entry name" value="PHOSPHATIDYLGLYCEROL LYSYLTRANSFERASE"/>
    <property type="match status" value="1"/>
</dbReference>